<evidence type="ECO:0000313" key="3">
    <source>
        <dbReference type="EMBL" id="EAW32762.1"/>
    </source>
</evidence>
<dbReference type="AlphaFoldDB" id="A0Y9F8"/>
<organism evidence="3 4">
    <name type="scientific">marine gamma proteobacterium HTCC2143</name>
    <dbReference type="NCBI Taxonomy" id="247633"/>
    <lineage>
        <taxon>Bacteria</taxon>
        <taxon>Pseudomonadati</taxon>
        <taxon>Pseudomonadota</taxon>
        <taxon>Gammaproteobacteria</taxon>
        <taxon>Cellvibrionales</taxon>
        <taxon>Spongiibacteraceae</taxon>
        <taxon>BD1-7 clade</taxon>
    </lineage>
</organism>
<dbReference type="InterPro" id="IPR018445">
    <property type="entry name" value="Put_Phosphate_transp_reg"/>
</dbReference>
<dbReference type="InterPro" id="IPR002727">
    <property type="entry name" value="DUF47"/>
</dbReference>
<dbReference type="Pfam" id="PF01865">
    <property type="entry name" value="PhoU_div"/>
    <property type="match status" value="1"/>
</dbReference>
<reference evidence="3 4" key="1">
    <citation type="journal article" date="2010" name="J. Bacteriol.">
        <title>Genome sequence of the oligotrophic marine Gammaproteobacterium HTCC2143, isolated from the Oregon Coast.</title>
        <authorList>
            <person name="Oh H.M."/>
            <person name="Kang I."/>
            <person name="Ferriera S."/>
            <person name="Giovannoni S.J."/>
            <person name="Cho J.C."/>
        </authorList>
    </citation>
    <scope>NUCLEOTIDE SEQUENCE [LARGE SCALE GENOMIC DNA]</scope>
    <source>
        <strain evidence="3 4">HTCC2143</strain>
    </source>
</reference>
<dbReference type="SUPFAM" id="SSF109755">
    <property type="entry name" value="PhoU-like"/>
    <property type="match status" value="1"/>
</dbReference>
<sequence length="231" mass="25896">MSGAYRMAGNTFGNLFGQSPIKPIQEHMEKAHSAAELLINYFDAVLASDWEQAKATQKQISKLESDADKLKKHVRLNLPKSLFLPVPRSDLLDLVGMQDKIANCAKDIAGIMLGRKMEIPVKIAPIMTEYVKEAVATSAQALKAIYEMDELLATGFRGREVKLVESLIKELDRLENNNDKLQVKVRAQLFKLEKDLAPVDVMFLYKVIDWVGELADRAQKVGSRLQRLIAS</sequence>
<dbReference type="Gene3D" id="1.20.58.220">
    <property type="entry name" value="Phosphate transport system protein phou homolog 2, domain 2"/>
    <property type="match status" value="1"/>
</dbReference>
<evidence type="ECO:0000256" key="1">
    <source>
        <dbReference type="ARBA" id="ARBA00008591"/>
    </source>
</evidence>
<evidence type="ECO:0000313" key="4">
    <source>
        <dbReference type="Proteomes" id="UP000004931"/>
    </source>
</evidence>
<dbReference type="PANTHER" id="PTHR36536:SF3">
    <property type="entry name" value="UPF0111 PROTEIN HI_1603"/>
    <property type="match status" value="1"/>
</dbReference>
<name>A0Y9F8_9GAMM</name>
<dbReference type="EMBL" id="AAVT01000001">
    <property type="protein sequence ID" value="EAW32762.1"/>
    <property type="molecule type" value="Genomic_DNA"/>
</dbReference>
<comment type="similarity">
    <text evidence="1">Belongs to the UPF0111 family.</text>
</comment>
<comment type="caution">
    <text evidence="3">The sequence shown here is derived from an EMBL/GenBank/DDBJ whole genome shotgun (WGS) entry which is preliminary data.</text>
</comment>
<feature type="coiled-coil region" evidence="2">
    <location>
        <begin position="157"/>
        <end position="191"/>
    </location>
</feature>
<proteinExistence type="inferred from homology"/>
<dbReference type="Proteomes" id="UP000004931">
    <property type="component" value="Unassembled WGS sequence"/>
</dbReference>
<accession>A0Y9F8</accession>
<evidence type="ECO:0008006" key="5">
    <source>
        <dbReference type="Google" id="ProtNLM"/>
    </source>
</evidence>
<keyword evidence="2" id="KW-0175">Coiled coil</keyword>
<gene>
    <name evidence="3" type="ORF">GP2143_15941</name>
</gene>
<dbReference type="eggNOG" id="COG1392">
    <property type="taxonomic scope" value="Bacteria"/>
</dbReference>
<dbReference type="InterPro" id="IPR038078">
    <property type="entry name" value="PhoU-like_sf"/>
</dbReference>
<dbReference type="NCBIfam" id="TIGR00153">
    <property type="entry name" value="TIGR00153 family protein"/>
    <property type="match status" value="1"/>
</dbReference>
<evidence type="ECO:0000256" key="2">
    <source>
        <dbReference type="SAM" id="Coils"/>
    </source>
</evidence>
<keyword evidence="4" id="KW-1185">Reference proteome</keyword>
<dbReference type="STRING" id="247633.GP2143_15941"/>
<dbReference type="PANTHER" id="PTHR36536">
    <property type="entry name" value="UPF0111 PROTEIN HI_1603"/>
    <property type="match status" value="1"/>
</dbReference>
<protein>
    <recommendedName>
        <fullName evidence="5">Phosphate transport regulator</fullName>
    </recommendedName>
</protein>